<evidence type="ECO:0000313" key="3">
    <source>
        <dbReference type="EMBL" id="QUV93005.1"/>
    </source>
</evidence>
<sequence>MDGFFLAALVRELQDSLDRLDAGLPVGKVSAIGRDAVALDLRRRDGRWLVLAARPHDSRFYLTHRHPQEADMSGEPPFVARLRKALRGARLVGVVKVPAERSVTLTFAGFDEAEQPTRWHLRHDLAGRYANLWLLTAEERVVEALRPWQGLPDAPYHLPPTASPTPDGSAMPPEHRPQTPAELEAFLSNTLRGCHRRLVQEVVFRARTGTPWEAFERVHRELCHPRAFYLYELPEGPEVFLLPLTHEAGLPVTTFASAHEAVAALYARREHRAAQASLRRQWQHAITTWRKRLERARHKLDVADTQAGEAEQYRRWGELLYANLATARRTAGGVEVVDYYAEPPSALVIPLESPTEDIAAAAQRYFRRYQRAQRTLVANAERRAALEAELSAALDCERELVGATDEAALADCVQVLRDRVPFDLQPRTSPPANGVRREKADLSGLRRYRGPEGYEIVVGRTARDNDRLTFELARPHDLWLHAADYPGAHVVIRNPQRQAVPPAVILAAAELAAYFSQAKQDDWVDVRVAERRHLTRPRKGAPGQVLVRESRTVRAMPRETLPRIV</sequence>
<feature type="region of interest" description="Disordered" evidence="1">
    <location>
        <begin position="156"/>
        <end position="177"/>
    </location>
</feature>
<dbReference type="InterPro" id="IPR051608">
    <property type="entry name" value="RQC_Subunit_NEMF"/>
</dbReference>
<feature type="domain" description="NFACT RNA-binding" evidence="2">
    <location>
        <begin position="448"/>
        <end position="538"/>
    </location>
</feature>
<dbReference type="Pfam" id="PF05670">
    <property type="entry name" value="NFACT-R_1"/>
    <property type="match status" value="1"/>
</dbReference>
<dbReference type="RefSeq" id="WP_211421430.1">
    <property type="nucleotide sequence ID" value="NZ_CP072642.1"/>
</dbReference>
<dbReference type="PANTHER" id="PTHR15239">
    <property type="entry name" value="NUCLEAR EXPORT MEDIATOR FACTOR NEMF"/>
    <property type="match status" value="1"/>
</dbReference>
<evidence type="ECO:0000313" key="4">
    <source>
        <dbReference type="Proteomes" id="UP000677668"/>
    </source>
</evidence>
<evidence type="ECO:0000259" key="2">
    <source>
        <dbReference type="Pfam" id="PF05670"/>
    </source>
</evidence>
<organism evidence="3 4">
    <name type="scientific">Chloracidobacterium sp. N</name>
    <dbReference type="NCBI Taxonomy" id="2821540"/>
    <lineage>
        <taxon>Bacteria</taxon>
        <taxon>Pseudomonadati</taxon>
        <taxon>Acidobacteriota</taxon>
        <taxon>Terriglobia</taxon>
        <taxon>Terriglobales</taxon>
        <taxon>Acidobacteriaceae</taxon>
        <taxon>Chloracidobacterium</taxon>
        <taxon>Chloracidobacterium aggregatum</taxon>
    </lineage>
</organism>
<evidence type="ECO:0000256" key="1">
    <source>
        <dbReference type="SAM" id="MobiDB-lite"/>
    </source>
</evidence>
<protein>
    <submittedName>
        <fullName evidence="3">NFACT family protein</fullName>
    </submittedName>
</protein>
<dbReference type="Pfam" id="PF05833">
    <property type="entry name" value="NFACT_N"/>
    <property type="match status" value="1"/>
</dbReference>
<keyword evidence="4" id="KW-1185">Reference proteome</keyword>
<dbReference type="Gene3D" id="2.30.310.10">
    <property type="entry name" value="ibrinogen binding protein from staphylococcus aureus domain"/>
    <property type="match status" value="1"/>
</dbReference>
<dbReference type="PANTHER" id="PTHR15239:SF6">
    <property type="entry name" value="RIBOSOME QUALITY CONTROL COMPLEX SUBUNIT NEMF"/>
    <property type="match status" value="1"/>
</dbReference>
<dbReference type="InterPro" id="IPR008532">
    <property type="entry name" value="NFACT_RNA-bd"/>
</dbReference>
<reference evidence="3 4" key="1">
    <citation type="submission" date="2021-03" db="EMBL/GenBank/DDBJ databases">
        <title>Genomic and phenotypic characterization of Chloracidobacterium isolates provides evidence for multiple species.</title>
        <authorList>
            <person name="Saini M.K."/>
            <person name="Costas A.M.G."/>
            <person name="Tank M."/>
            <person name="Bryant D.A."/>
        </authorList>
    </citation>
    <scope>NUCLEOTIDE SEQUENCE [LARGE SCALE GENOMIC DNA]</scope>
    <source>
        <strain evidence="3 4">N</strain>
    </source>
</reference>
<dbReference type="EMBL" id="CP072642">
    <property type="protein sequence ID" value="QUV93005.1"/>
    <property type="molecule type" value="Genomic_DNA"/>
</dbReference>
<name>A0ABX8AXD1_9BACT</name>
<accession>A0ABX8AXD1</accession>
<proteinExistence type="predicted"/>
<dbReference type="Proteomes" id="UP000677668">
    <property type="component" value="Chromosome 1"/>
</dbReference>
<gene>
    <name evidence="3" type="ORF">J8C05_06340</name>
</gene>